<keyword evidence="3" id="KW-1185">Reference proteome</keyword>
<keyword evidence="1" id="KW-1133">Transmembrane helix</keyword>
<organism evidence="2 3">
    <name type="scientific">Georgenia daeguensis</name>
    <dbReference type="NCBI Taxonomy" id="908355"/>
    <lineage>
        <taxon>Bacteria</taxon>
        <taxon>Bacillati</taxon>
        <taxon>Actinomycetota</taxon>
        <taxon>Actinomycetes</taxon>
        <taxon>Micrococcales</taxon>
        <taxon>Bogoriellaceae</taxon>
        <taxon>Georgenia</taxon>
    </lineage>
</organism>
<dbReference type="EMBL" id="BAABBA010000010">
    <property type="protein sequence ID" value="GAA4288007.1"/>
    <property type="molecule type" value="Genomic_DNA"/>
</dbReference>
<keyword evidence="1" id="KW-0472">Membrane</keyword>
<sequence length="156" mass="15895">MIRQLVPRLGAGFLAALVLALLAGGLARVLMRLLVVLSGEEGRFSLTGTLGILAVFAAMTVPGAVAAALGARRTSRVLLALGAAVLLFQSVVIPLQEDRTAFAAGGLLQVLTVVVLAAFPVVIVAQAVATSRLAAALARRLGPASPGVRERVAVVR</sequence>
<proteinExistence type="predicted"/>
<feature type="transmembrane region" description="Helical" evidence="1">
    <location>
        <begin position="77"/>
        <end position="95"/>
    </location>
</feature>
<evidence type="ECO:0000313" key="2">
    <source>
        <dbReference type="EMBL" id="GAA4288007.1"/>
    </source>
</evidence>
<keyword evidence="1" id="KW-0812">Transmembrane</keyword>
<evidence type="ECO:0008006" key="4">
    <source>
        <dbReference type="Google" id="ProtNLM"/>
    </source>
</evidence>
<dbReference type="RefSeq" id="WP_345041372.1">
    <property type="nucleotide sequence ID" value="NZ_BAABBA010000010.1"/>
</dbReference>
<name>A0ABP8EW37_9MICO</name>
<evidence type="ECO:0000313" key="3">
    <source>
        <dbReference type="Proteomes" id="UP001499841"/>
    </source>
</evidence>
<evidence type="ECO:0000256" key="1">
    <source>
        <dbReference type="SAM" id="Phobius"/>
    </source>
</evidence>
<protein>
    <recommendedName>
        <fullName evidence="4">Major facilitator superfamily (MFS) profile domain-containing protein</fullName>
    </recommendedName>
</protein>
<feature type="transmembrane region" description="Helical" evidence="1">
    <location>
        <begin position="51"/>
        <end position="70"/>
    </location>
</feature>
<comment type="caution">
    <text evidence="2">The sequence shown here is derived from an EMBL/GenBank/DDBJ whole genome shotgun (WGS) entry which is preliminary data.</text>
</comment>
<reference evidence="3" key="1">
    <citation type="journal article" date="2019" name="Int. J. Syst. Evol. Microbiol.">
        <title>The Global Catalogue of Microorganisms (GCM) 10K type strain sequencing project: providing services to taxonomists for standard genome sequencing and annotation.</title>
        <authorList>
            <consortium name="The Broad Institute Genomics Platform"/>
            <consortium name="The Broad Institute Genome Sequencing Center for Infectious Disease"/>
            <person name="Wu L."/>
            <person name="Ma J."/>
        </authorList>
    </citation>
    <scope>NUCLEOTIDE SEQUENCE [LARGE SCALE GENOMIC DNA]</scope>
    <source>
        <strain evidence="3">JCM 17459</strain>
    </source>
</reference>
<feature type="transmembrane region" description="Helical" evidence="1">
    <location>
        <begin position="107"/>
        <end position="129"/>
    </location>
</feature>
<gene>
    <name evidence="2" type="ORF">GCM10022262_23670</name>
</gene>
<accession>A0ABP8EW37</accession>
<dbReference type="Proteomes" id="UP001499841">
    <property type="component" value="Unassembled WGS sequence"/>
</dbReference>